<dbReference type="GeneID" id="44132658"/>
<dbReference type="InterPro" id="IPR052164">
    <property type="entry name" value="Anthracycline_SecMetBiosynth"/>
</dbReference>
<evidence type="ECO:0000259" key="1">
    <source>
        <dbReference type="PROSITE" id="PS51819"/>
    </source>
</evidence>
<protein>
    <submittedName>
        <fullName evidence="3">VOC family protein</fullName>
    </submittedName>
</protein>
<keyword evidence="4" id="KW-1185">Reference proteome</keyword>
<dbReference type="KEGG" id="skr:BRX40_08815"/>
<dbReference type="CDD" id="cd07247">
    <property type="entry name" value="SgaA_N_like"/>
    <property type="match status" value="2"/>
</dbReference>
<dbReference type="RefSeq" id="WP_075151349.1">
    <property type="nucleotide sequence ID" value="NZ_CP018820.1"/>
</dbReference>
<feature type="domain" description="VOC" evidence="1">
    <location>
        <begin position="135"/>
        <end position="251"/>
    </location>
</feature>
<dbReference type="Proteomes" id="UP000185161">
    <property type="component" value="Chromosome"/>
</dbReference>
<dbReference type="STRING" id="93064.BRX40_08815"/>
<dbReference type="PANTHER" id="PTHR33993">
    <property type="entry name" value="GLYOXALASE-RELATED"/>
    <property type="match status" value="1"/>
</dbReference>
<evidence type="ECO:0000313" key="4">
    <source>
        <dbReference type="Proteomes" id="UP000185161"/>
    </source>
</evidence>
<accession>A0A1L6J997</accession>
<dbReference type="EMBL" id="QQWO01000013">
    <property type="protein sequence ID" value="RSV01173.1"/>
    <property type="molecule type" value="Genomic_DNA"/>
</dbReference>
<dbReference type="AlphaFoldDB" id="A0A1L6J997"/>
<evidence type="ECO:0000313" key="2">
    <source>
        <dbReference type="EMBL" id="APR52522.1"/>
    </source>
</evidence>
<gene>
    <name evidence="2" type="ORF">BRX40_08815</name>
    <name evidence="3" type="ORF">CA257_15275</name>
</gene>
<proteinExistence type="predicted"/>
<evidence type="ECO:0000313" key="5">
    <source>
        <dbReference type="Proteomes" id="UP000286681"/>
    </source>
</evidence>
<dbReference type="Proteomes" id="UP000286681">
    <property type="component" value="Unassembled WGS sequence"/>
</dbReference>
<dbReference type="Pfam" id="PF00903">
    <property type="entry name" value="Glyoxalase"/>
    <property type="match status" value="2"/>
</dbReference>
<sequence>MTNPNGSWIWYELLTTDADAAIDFYSQIIGWTPSKFPGGTIDYNIMSVGEDGVGGIMKNPAPTPSAWLGYVGVDDVDATVATIQSLGGKVHVPPMDLPGVGRMSMVQDPQGAYFYVMRGASPEASRAFGRAELGKASWNELQTTDDAAALDFYGTLFGWETDGAMPMPWGDYTFLKGGSSEAMWGGVMPREKAEHPVAWSFYFRVPDIEAAYARVKELGGKPVMEPMEVPGGERVFFAMDPQGAGFGLVAPK</sequence>
<name>A0A1L6J997_9SPHN</name>
<dbReference type="EMBL" id="CP018820">
    <property type="protein sequence ID" value="APR52522.1"/>
    <property type="molecule type" value="Genomic_DNA"/>
</dbReference>
<dbReference type="InterPro" id="IPR029068">
    <property type="entry name" value="Glyas_Bleomycin-R_OHBP_Dase"/>
</dbReference>
<dbReference type="PROSITE" id="PS51819">
    <property type="entry name" value="VOC"/>
    <property type="match status" value="2"/>
</dbReference>
<organism evidence="2 4">
    <name type="scientific">Sphingomonas koreensis</name>
    <dbReference type="NCBI Taxonomy" id="93064"/>
    <lineage>
        <taxon>Bacteria</taxon>
        <taxon>Pseudomonadati</taxon>
        <taxon>Pseudomonadota</taxon>
        <taxon>Alphaproteobacteria</taxon>
        <taxon>Sphingomonadales</taxon>
        <taxon>Sphingomonadaceae</taxon>
        <taxon>Sphingomonas</taxon>
    </lineage>
</organism>
<dbReference type="InterPro" id="IPR037523">
    <property type="entry name" value="VOC_core"/>
</dbReference>
<dbReference type="PANTHER" id="PTHR33993:SF14">
    <property type="entry name" value="GB|AAF24581.1"/>
    <property type="match status" value="1"/>
</dbReference>
<dbReference type="Gene3D" id="3.10.180.10">
    <property type="entry name" value="2,3-Dihydroxybiphenyl 1,2-Dioxygenase, domain 1"/>
    <property type="match status" value="2"/>
</dbReference>
<dbReference type="OrthoDB" id="9793039at2"/>
<reference evidence="3 5" key="3">
    <citation type="submission" date="2018-07" db="EMBL/GenBank/DDBJ databases">
        <title>Genomic and Epidemiologic Investigation of an Indolent Hospital Outbreak.</title>
        <authorList>
            <person name="Johnson R.C."/>
            <person name="Deming C."/>
            <person name="Conlan S."/>
            <person name="Zellmer C.J."/>
            <person name="Michelin A.V."/>
            <person name="Lee-Lin S."/>
            <person name="Thomas P.J."/>
            <person name="Park M."/>
            <person name="Weingarten R.A."/>
            <person name="Less J."/>
            <person name="Dekker J.P."/>
            <person name="Frank K.M."/>
            <person name="Musser K.A."/>
            <person name="Mcquiston J.R."/>
            <person name="Henderson D.K."/>
            <person name="Lau A.F."/>
            <person name="Palmore T.N."/>
            <person name="Segre J.A."/>
        </authorList>
    </citation>
    <scope>NUCLEOTIDE SEQUENCE [LARGE SCALE GENOMIC DNA]</scope>
    <source>
        <strain evidence="3 5">SK-NIH.Env10_0317</strain>
    </source>
</reference>
<reference evidence="4" key="2">
    <citation type="submission" date="2016-12" db="EMBL/GenBank/DDBJ databases">
        <title>Whole genome sequencing of Sphingomonas sp. ABOJV.</title>
        <authorList>
            <person name="Conlan S."/>
            <person name="Thomas P.J."/>
            <person name="Mullikin J."/>
            <person name="Palmore T.N."/>
            <person name="Frank K.M."/>
            <person name="Segre J.A."/>
        </authorList>
    </citation>
    <scope>NUCLEOTIDE SEQUENCE [LARGE SCALE GENOMIC DNA]</scope>
    <source>
        <strain evidence="4">ABOJV</strain>
    </source>
</reference>
<dbReference type="InterPro" id="IPR004360">
    <property type="entry name" value="Glyas_Fos-R_dOase_dom"/>
</dbReference>
<dbReference type="SUPFAM" id="SSF54593">
    <property type="entry name" value="Glyoxalase/Bleomycin resistance protein/Dihydroxybiphenyl dioxygenase"/>
    <property type="match status" value="2"/>
</dbReference>
<evidence type="ECO:0000313" key="3">
    <source>
        <dbReference type="EMBL" id="RSV01173.1"/>
    </source>
</evidence>
<feature type="domain" description="VOC" evidence="1">
    <location>
        <begin position="7"/>
        <end position="119"/>
    </location>
</feature>
<reference evidence="2" key="1">
    <citation type="submission" date="2016-12" db="EMBL/GenBank/DDBJ databases">
        <title>Whole genome sequencing of Sphingomonas koreensis.</title>
        <authorList>
            <person name="Conlan S."/>
            <person name="Thomas P.J."/>
            <person name="Mullikin J."/>
            <person name="Palmore T.N."/>
            <person name="Frank K.M."/>
            <person name="Segre J.A."/>
        </authorList>
    </citation>
    <scope>NUCLEOTIDE SEQUENCE</scope>
    <source>
        <strain evidence="2">ABOJV</strain>
    </source>
</reference>